<dbReference type="GO" id="GO:0003994">
    <property type="term" value="F:aconitate hydratase activity"/>
    <property type="evidence" value="ECO:0007669"/>
    <property type="project" value="UniProtKB-EC"/>
</dbReference>
<sequence>MTNHNPFQAKKQFDLNGKTYNYYQLKALEEAGYGNIDRLPFSVRVLLESLIRQHDGHVIKDEHVKSLANWGEKKKEKTCLLNHPSNSARLYRGGTSSR</sequence>
<comment type="caution">
    <text evidence="4">The sequence shown here is derived from an EMBL/GenBank/DDBJ whole genome shotgun (WGS) entry which is preliminary data.</text>
</comment>
<dbReference type="InterPro" id="IPR015931">
    <property type="entry name" value="Acnase/IPM_dHydase_lsu_aba_1/3"/>
</dbReference>
<proteinExistence type="predicted"/>
<evidence type="ECO:0000313" key="5">
    <source>
        <dbReference type="Proteomes" id="UP000019102"/>
    </source>
</evidence>
<dbReference type="InterPro" id="IPR036008">
    <property type="entry name" value="Aconitase_4Fe-4S_dom"/>
</dbReference>
<dbReference type="EC" id="4.2.1.3" evidence="1"/>
<dbReference type="Proteomes" id="UP000019102">
    <property type="component" value="Unassembled WGS sequence"/>
</dbReference>
<dbReference type="EMBL" id="BAVS01000001">
    <property type="protein sequence ID" value="GAE91509.1"/>
    <property type="molecule type" value="Genomic_DNA"/>
</dbReference>
<dbReference type="AlphaFoldDB" id="W4VFH3"/>
<dbReference type="SUPFAM" id="SSF53732">
    <property type="entry name" value="Aconitase iron-sulfur domain"/>
    <property type="match status" value="1"/>
</dbReference>
<dbReference type="eggNOG" id="COG1048">
    <property type="taxonomic scope" value="Bacteria"/>
</dbReference>
<name>W4VFH3_9BACI</name>
<evidence type="ECO:0000256" key="2">
    <source>
        <dbReference type="ARBA" id="ARBA00023004"/>
    </source>
</evidence>
<comment type="catalytic activity">
    <reaction evidence="3">
        <text>citrate = D-threo-isocitrate</text>
        <dbReference type="Rhea" id="RHEA:10336"/>
        <dbReference type="ChEBI" id="CHEBI:15562"/>
        <dbReference type="ChEBI" id="CHEBI:16947"/>
        <dbReference type="EC" id="4.2.1.3"/>
    </reaction>
</comment>
<dbReference type="STRING" id="1298598.JCM21714_459"/>
<reference evidence="4 5" key="1">
    <citation type="journal article" date="2014" name="Genome Announc.">
        <title>Draft Genome Sequence of the Boron-Tolerant and Moderately Halotolerant Bacterium Gracilibacillus boraciitolerans JCM 21714T.</title>
        <authorList>
            <person name="Ahmed I."/>
            <person name="Oshima K."/>
            <person name="Suda W."/>
            <person name="Kitamura K."/>
            <person name="Iida T."/>
            <person name="Ohmori Y."/>
            <person name="Fujiwara T."/>
            <person name="Hattori M."/>
            <person name="Ohkuma M."/>
        </authorList>
    </citation>
    <scope>NUCLEOTIDE SEQUENCE [LARGE SCALE GENOMIC DNA]</scope>
    <source>
        <strain evidence="4 5">JCM 21714</strain>
    </source>
</reference>
<dbReference type="Gene3D" id="3.30.499.10">
    <property type="entry name" value="Aconitase, domain 3"/>
    <property type="match status" value="1"/>
</dbReference>
<organism evidence="4 5">
    <name type="scientific">Gracilibacillus boraciitolerans JCM 21714</name>
    <dbReference type="NCBI Taxonomy" id="1298598"/>
    <lineage>
        <taxon>Bacteria</taxon>
        <taxon>Bacillati</taxon>
        <taxon>Bacillota</taxon>
        <taxon>Bacilli</taxon>
        <taxon>Bacillales</taxon>
        <taxon>Bacillaceae</taxon>
        <taxon>Gracilibacillus</taxon>
    </lineage>
</organism>
<evidence type="ECO:0000313" key="4">
    <source>
        <dbReference type="EMBL" id="GAE91509.1"/>
    </source>
</evidence>
<gene>
    <name evidence="4" type="ORF">JCM21714_459</name>
</gene>
<accession>W4VFH3</accession>
<keyword evidence="5" id="KW-1185">Reference proteome</keyword>
<protein>
    <recommendedName>
        <fullName evidence="1">aconitate hydratase</fullName>
        <ecNumber evidence="1">4.2.1.3</ecNumber>
    </recommendedName>
</protein>
<evidence type="ECO:0000256" key="1">
    <source>
        <dbReference type="ARBA" id="ARBA00012926"/>
    </source>
</evidence>
<keyword evidence="2" id="KW-0408">Iron</keyword>
<evidence type="ECO:0000256" key="3">
    <source>
        <dbReference type="ARBA" id="ARBA00023501"/>
    </source>
</evidence>